<dbReference type="AlphaFoldDB" id="A0A6M3ZJ97"/>
<gene>
    <name evidence="3" type="ORF">C798_00070</name>
</gene>
<reference evidence="3 4" key="1">
    <citation type="journal article" date="2012" name="J. Bacteriol.">
        <title>Genome sequence of the pathogenic Herbaspirillum seropedicae strain Os34, isolated from rice roots.</title>
        <authorList>
            <person name="Ye W."/>
            <person name="Ye S."/>
            <person name="Liu J."/>
            <person name="Chang S."/>
            <person name="Chen M."/>
            <person name="Zhu B."/>
            <person name="Guo L."/>
            <person name="An Q."/>
        </authorList>
    </citation>
    <scope>NUCLEOTIDE SEQUENCE [LARGE SCALE GENOMIC DNA]</scope>
    <source>
        <strain evidence="3 4">Os34</strain>
    </source>
</reference>
<feature type="domain" description="CD-NTase associated protein 4-like DNA endonuclease" evidence="2">
    <location>
        <begin position="81"/>
        <end position="270"/>
    </location>
</feature>
<evidence type="ECO:0000313" key="4">
    <source>
        <dbReference type="Proteomes" id="UP000501648"/>
    </source>
</evidence>
<protein>
    <submittedName>
        <fullName evidence="3">DUF4297 domain-containing protein</fullName>
    </submittedName>
</protein>
<accession>A0A6M3ZJ97</accession>
<sequence length="484" mass="52801">MQLSGKNCWTKKMANEEPEGTQQPAWEGGDSRSLVVATTNHQIHEMAGMVTPGDSLGSLDNIALGLPGQIEGMPTAPSDRGDEVQDRFRYQWAVGAHLLTLAITGKTPCVALWCEHHDDFLIEEPSGTFVAVQVKSDSRENAKWRVTDSAFLNSIKRFCELEEKYGSQISQYEFCSNSGPYIPGENTESDKTKASSPMGLREACVEALGKDTIKAPYAGAFQAMCGSTGCNPSTLFIVLRKLKFRNGPPLRGYLDTLIAKSVPAMPNCSTLPVPRLQVVRDELMRLVESACGIPSGGVDGVLAYIASNGRPEVSIRGKCILVSAAKACVEQASQSTFRYVRCGESMSLGHMRGQKSVLQAKLNNAYIHQYFEPLWKRALAAEERLMAMALAEPETTEELLNQLESTVLVECQDAEALARREVDERKRGALIYSTVLENLIAIAKNEPSRVHNESKDTLMGMAGLLSGSCKFAWGVPLEGEKDGV</sequence>
<evidence type="ECO:0000256" key="1">
    <source>
        <dbReference type="SAM" id="MobiDB-lite"/>
    </source>
</evidence>
<dbReference type="Proteomes" id="UP000501648">
    <property type="component" value="Chromosome"/>
</dbReference>
<evidence type="ECO:0000313" key="3">
    <source>
        <dbReference type="EMBL" id="QJP98680.1"/>
    </source>
</evidence>
<evidence type="ECO:0000259" key="2">
    <source>
        <dbReference type="Pfam" id="PF14130"/>
    </source>
</evidence>
<proteinExistence type="predicted"/>
<name>A0A6M3ZJ97_9BURK</name>
<dbReference type="InterPro" id="IPR025382">
    <property type="entry name" value="Cap4-like_endonuclease_dom"/>
</dbReference>
<feature type="region of interest" description="Disordered" evidence="1">
    <location>
        <begin position="1"/>
        <end position="28"/>
    </location>
</feature>
<dbReference type="Pfam" id="PF14130">
    <property type="entry name" value="Cap4_nuclease"/>
    <property type="match status" value="1"/>
</dbReference>
<organism evidence="3 4">
    <name type="scientific">Herbaspirillum rubrisubalbicans Os34</name>
    <dbReference type="NCBI Taxonomy" id="1235827"/>
    <lineage>
        <taxon>Bacteria</taxon>
        <taxon>Pseudomonadati</taxon>
        <taxon>Pseudomonadota</taxon>
        <taxon>Betaproteobacteria</taxon>
        <taxon>Burkholderiales</taxon>
        <taxon>Oxalobacteraceae</taxon>
        <taxon>Herbaspirillum</taxon>
    </lineage>
</organism>
<dbReference type="EMBL" id="CP008956">
    <property type="protein sequence ID" value="QJP98680.1"/>
    <property type="molecule type" value="Genomic_DNA"/>
</dbReference>
<dbReference type="GO" id="GO:0004518">
    <property type="term" value="F:nuclease activity"/>
    <property type="evidence" value="ECO:0007669"/>
    <property type="project" value="InterPro"/>
</dbReference>